<sequence>MKTCALEKLATIDEARIVLKEEVNRNNYIRCTPLPERFPECDLRKPGIRETVFSERRSSIEERCFNSIKNSDHFGFFLEEVEFIPFMILEKSRNSYMEEN</sequence>
<reference evidence="1" key="1">
    <citation type="journal article" date="2020" name="mSystems">
        <title>Genome- and Community-Level Interaction Insights into Carbon Utilization and Element Cycling Functions of Hydrothermarchaeota in Hydrothermal Sediment.</title>
        <authorList>
            <person name="Zhou Z."/>
            <person name="Liu Y."/>
            <person name="Xu W."/>
            <person name="Pan J."/>
            <person name="Luo Z.H."/>
            <person name="Li M."/>
        </authorList>
    </citation>
    <scope>NUCLEOTIDE SEQUENCE [LARGE SCALE GENOMIC DNA]</scope>
    <source>
        <strain evidence="1">SpSt-885</strain>
    </source>
</reference>
<dbReference type="AlphaFoldDB" id="A0A7J3SMI0"/>
<dbReference type="EMBL" id="DTLS01000076">
    <property type="protein sequence ID" value="HGZ60099.1"/>
    <property type="molecule type" value="Genomic_DNA"/>
</dbReference>
<organism evidence="1">
    <name type="scientific">Fervidicoccus fontis</name>
    <dbReference type="NCBI Taxonomy" id="683846"/>
    <lineage>
        <taxon>Archaea</taxon>
        <taxon>Thermoproteota</taxon>
        <taxon>Thermoprotei</taxon>
        <taxon>Fervidicoccales</taxon>
        <taxon>Fervidicoccaceae</taxon>
        <taxon>Fervidicoccus</taxon>
    </lineage>
</organism>
<accession>A0A7J3SMI0</accession>
<gene>
    <name evidence="1" type="ORF">ENW83_02685</name>
</gene>
<evidence type="ECO:0000313" key="1">
    <source>
        <dbReference type="EMBL" id="HGZ60099.1"/>
    </source>
</evidence>
<comment type="caution">
    <text evidence="1">The sequence shown here is derived from an EMBL/GenBank/DDBJ whole genome shotgun (WGS) entry which is preliminary data.</text>
</comment>
<proteinExistence type="predicted"/>
<protein>
    <submittedName>
        <fullName evidence="1">Uncharacterized protein</fullName>
    </submittedName>
</protein>
<name>A0A7J3SMI0_9CREN</name>